<accession>A0A5B7D8V6</accession>
<proteinExistence type="predicted"/>
<dbReference type="Proteomes" id="UP000324222">
    <property type="component" value="Unassembled WGS sequence"/>
</dbReference>
<gene>
    <name evidence="1" type="ORF">E2C01_010595</name>
</gene>
<protein>
    <submittedName>
        <fullName evidence="1">Uncharacterized protein</fullName>
    </submittedName>
</protein>
<organism evidence="1 2">
    <name type="scientific">Portunus trituberculatus</name>
    <name type="common">Swimming crab</name>
    <name type="synonym">Neptunus trituberculatus</name>
    <dbReference type="NCBI Taxonomy" id="210409"/>
    <lineage>
        <taxon>Eukaryota</taxon>
        <taxon>Metazoa</taxon>
        <taxon>Ecdysozoa</taxon>
        <taxon>Arthropoda</taxon>
        <taxon>Crustacea</taxon>
        <taxon>Multicrustacea</taxon>
        <taxon>Malacostraca</taxon>
        <taxon>Eumalacostraca</taxon>
        <taxon>Eucarida</taxon>
        <taxon>Decapoda</taxon>
        <taxon>Pleocyemata</taxon>
        <taxon>Brachyura</taxon>
        <taxon>Eubrachyura</taxon>
        <taxon>Portunoidea</taxon>
        <taxon>Portunidae</taxon>
        <taxon>Portuninae</taxon>
        <taxon>Portunus</taxon>
    </lineage>
</organism>
<sequence length="65" mass="7019">MTTTNTTTTQLVTNIFPGLHFLPSLFPSPLAEHVAGPCNEGRGGGRRGEAGTAQYRRCTINMTRI</sequence>
<comment type="caution">
    <text evidence="1">The sequence shown here is derived from an EMBL/GenBank/DDBJ whole genome shotgun (WGS) entry which is preliminary data.</text>
</comment>
<keyword evidence="2" id="KW-1185">Reference proteome</keyword>
<evidence type="ECO:0000313" key="2">
    <source>
        <dbReference type="Proteomes" id="UP000324222"/>
    </source>
</evidence>
<dbReference type="EMBL" id="VSRR010000616">
    <property type="protein sequence ID" value="MPC17731.1"/>
    <property type="molecule type" value="Genomic_DNA"/>
</dbReference>
<reference evidence="1 2" key="1">
    <citation type="submission" date="2019-05" db="EMBL/GenBank/DDBJ databases">
        <title>Another draft genome of Portunus trituberculatus and its Hox gene families provides insights of decapod evolution.</title>
        <authorList>
            <person name="Jeong J.-H."/>
            <person name="Song I."/>
            <person name="Kim S."/>
            <person name="Choi T."/>
            <person name="Kim D."/>
            <person name="Ryu S."/>
            <person name="Kim W."/>
        </authorList>
    </citation>
    <scope>NUCLEOTIDE SEQUENCE [LARGE SCALE GENOMIC DNA]</scope>
    <source>
        <tissue evidence="1">Muscle</tissue>
    </source>
</reference>
<evidence type="ECO:0000313" key="1">
    <source>
        <dbReference type="EMBL" id="MPC17731.1"/>
    </source>
</evidence>
<dbReference type="AlphaFoldDB" id="A0A5B7D8V6"/>
<name>A0A5B7D8V6_PORTR</name>